<dbReference type="InterPro" id="IPR056884">
    <property type="entry name" value="NPHP3-like_N"/>
</dbReference>
<dbReference type="Gene3D" id="3.40.50.1580">
    <property type="entry name" value="Nucleoside phosphorylase domain"/>
    <property type="match status" value="1"/>
</dbReference>
<organism evidence="3 4">
    <name type="scientific">Neonectria magnoliae</name>
    <dbReference type="NCBI Taxonomy" id="2732573"/>
    <lineage>
        <taxon>Eukaryota</taxon>
        <taxon>Fungi</taxon>
        <taxon>Dikarya</taxon>
        <taxon>Ascomycota</taxon>
        <taxon>Pezizomycotina</taxon>
        <taxon>Sordariomycetes</taxon>
        <taxon>Hypocreomycetidae</taxon>
        <taxon>Hypocreales</taxon>
        <taxon>Nectriaceae</taxon>
        <taxon>Neonectria</taxon>
    </lineage>
</organism>
<proteinExistence type="predicted"/>
<dbReference type="InterPro" id="IPR053137">
    <property type="entry name" value="NLR-like"/>
</dbReference>
<feature type="domain" description="Nephrocystin 3-like N-terminal" evidence="2">
    <location>
        <begin position="258"/>
        <end position="325"/>
    </location>
</feature>
<protein>
    <recommendedName>
        <fullName evidence="2">Nephrocystin 3-like N-terminal domain-containing protein</fullName>
    </recommendedName>
</protein>
<dbReference type="PANTHER" id="PTHR46082">
    <property type="entry name" value="ATP/GTP-BINDING PROTEIN-RELATED"/>
    <property type="match status" value="1"/>
</dbReference>
<evidence type="ECO:0000313" key="4">
    <source>
        <dbReference type="Proteomes" id="UP001498421"/>
    </source>
</evidence>
<dbReference type="InterPro" id="IPR035994">
    <property type="entry name" value="Nucleoside_phosphorylase_sf"/>
</dbReference>
<keyword evidence="1" id="KW-0677">Repeat</keyword>
<keyword evidence="4" id="KW-1185">Reference proteome</keyword>
<evidence type="ECO:0000313" key="3">
    <source>
        <dbReference type="EMBL" id="KAK7426541.1"/>
    </source>
</evidence>
<evidence type="ECO:0000259" key="2">
    <source>
        <dbReference type="Pfam" id="PF24883"/>
    </source>
</evidence>
<dbReference type="EMBL" id="JAZAVK010000065">
    <property type="protein sequence ID" value="KAK7426541.1"/>
    <property type="molecule type" value="Genomic_DNA"/>
</dbReference>
<sequence>MVGIGGGVPSKADIRLGDIVVGTRVMQYDLGKIVGDGEMQPTANPKIPQQLLGKVVSTLRSKHELEPSRVPSILREKFEEHSEYGRPSSLDRLFCATYAHVSPTPDCDGCDRSKLVPRSRRMTDDPLIHYGAIASGNQVMRSSIVRDNVARRADAICFEMEAAGLMDILPCLPIRGICDYSDSHKNEEWQRYAAAAAAAYARELLAVLPVAEAREKPAYVPKSHRDLSNDHRQRFLNSLKFDQMSSRQSTIKTAHVKTCQWFLNHPDYQAWLDPGQLTQHHGFLWISGKPGAGKSTIMKFAYSSMKSKARRKHSIVASFFFNARGESLEK</sequence>
<gene>
    <name evidence="3" type="ORF">QQZ08_007000</name>
</gene>
<comment type="caution">
    <text evidence="3">The sequence shown here is derived from an EMBL/GenBank/DDBJ whole genome shotgun (WGS) entry which is preliminary data.</text>
</comment>
<accession>A0ABR1I0V8</accession>
<name>A0ABR1I0V8_9HYPO</name>
<dbReference type="Pfam" id="PF24883">
    <property type="entry name" value="NPHP3_N"/>
    <property type="match status" value="1"/>
</dbReference>
<dbReference type="PANTHER" id="PTHR46082:SF11">
    <property type="entry name" value="AAA+ ATPASE DOMAIN-CONTAINING PROTEIN-RELATED"/>
    <property type="match status" value="1"/>
</dbReference>
<dbReference type="SUPFAM" id="SSF53167">
    <property type="entry name" value="Purine and uridine phosphorylases"/>
    <property type="match status" value="1"/>
</dbReference>
<dbReference type="Proteomes" id="UP001498421">
    <property type="component" value="Unassembled WGS sequence"/>
</dbReference>
<reference evidence="3 4" key="1">
    <citation type="journal article" date="2025" name="Microbiol. Resour. Announc.">
        <title>Draft genome sequences for Neonectria magnoliae and Neonectria punicea, canker pathogens of Liriodendron tulipifera and Acer saccharum in West Virginia.</title>
        <authorList>
            <person name="Petronek H.M."/>
            <person name="Kasson M.T."/>
            <person name="Metheny A.M."/>
            <person name="Stauder C.M."/>
            <person name="Lovett B."/>
            <person name="Lynch S.C."/>
            <person name="Garnas J.R."/>
            <person name="Kasson L.R."/>
            <person name="Stajich J.E."/>
        </authorList>
    </citation>
    <scope>NUCLEOTIDE SEQUENCE [LARGE SCALE GENOMIC DNA]</scope>
    <source>
        <strain evidence="3 4">NRRL 64651</strain>
    </source>
</reference>
<evidence type="ECO:0000256" key="1">
    <source>
        <dbReference type="ARBA" id="ARBA00022737"/>
    </source>
</evidence>